<dbReference type="AlphaFoldDB" id="A0A367K0E4"/>
<name>A0A367K0E4_RHIAZ</name>
<reference evidence="1 2" key="1">
    <citation type="journal article" date="2018" name="G3 (Bethesda)">
        <title>Phylogenetic and Phylogenomic Definition of Rhizopus Species.</title>
        <authorList>
            <person name="Gryganskyi A.P."/>
            <person name="Golan J."/>
            <person name="Dolatabadi S."/>
            <person name="Mondo S."/>
            <person name="Robb S."/>
            <person name="Idnurm A."/>
            <person name="Muszewska A."/>
            <person name="Steczkiewicz K."/>
            <person name="Masonjones S."/>
            <person name="Liao H.L."/>
            <person name="Gajdeczka M.T."/>
            <person name="Anike F."/>
            <person name="Vuek A."/>
            <person name="Anishchenko I.M."/>
            <person name="Voigt K."/>
            <person name="de Hoog G.S."/>
            <person name="Smith M.E."/>
            <person name="Heitman J."/>
            <person name="Vilgalys R."/>
            <person name="Stajich J.E."/>
        </authorList>
    </citation>
    <scope>NUCLEOTIDE SEQUENCE [LARGE SCALE GENOMIC DNA]</scope>
    <source>
        <strain evidence="1 2">CBS 357.93</strain>
    </source>
</reference>
<protein>
    <submittedName>
        <fullName evidence="1">Uncharacterized protein</fullName>
    </submittedName>
</protein>
<dbReference type="OrthoDB" id="2264251at2759"/>
<sequence length="176" mass="20567">MQVLPLLTPNNYNLRKRPRSSEDYETHYLKKRLISCLTPFNPIPDEPKSSLPTPPHEYYSPPLNAKHDIQMDDEFILDDEEEEQEEEDCPKNETNHSRINIMDINGSLLPMEQRSGESKYRIPSFVLNHQQQQQQQHQQSSSYSDLLLTALLYNEKAKITEIIPEEDNKGDPMDLD</sequence>
<dbReference type="Proteomes" id="UP000252139">
    <property type="component" value="Unassembled WGS sequence"/>
</dbReference>
<gene>
    <name evidence="1" type="ORF">CU097_012963</name>
</gene>
<proteinExistence type="predicted"/>
<dbReference type="EMBL" id="PJQL01000445">
    <property type="protein sequence ID" value="RCH95656.1"/>
    <property type="molecule type" value="Genomic_DNA"/>
</dbReference>
<accession>A0A367K0E4</accession>
<organism evidence="1 2">
    <name type="scientific">Rhizopus azygosporus</name>
    <name type="common">Rhizopus microsporus var. azygosporus</name>
    <dbReference type="NCBI Taxonomy" id="86630"/>
    <lineage>
        <taxon>Eukaryota</taxon>
        <taxon>Fungi</taxon>
        <taxon>Fungi incertae sedis</taxon>
        <taxon>Mucoromycota</taxon>
        <taxon>Mucoromycotina</taxon>
        <taxon>Mucoromycetes</taxon>
        <taxon>Mucorales</taxon>
        <taxon>Mucorineae</taxon>
        <taxon>Rhizopodaceae</taxon>
        <taxon>Rhizopus</taxon>
    </lineage>
</organism>
<comment type="caution">
    <text evidence="1">The sequence shown here is derived from an EMBL/GenBank/DDBJ whole genome shotgun (WGS) entry which is preliminary data.</text>
</comment>
<evidence type="ECO:0000313" key="2">
    <source>
        <dbReference type="Proteomes" id="UP000252139"/>
    </source>
</evidence>
<evidence type="ECO:0000313" key="1">
    <source>
        <dbReference type="EMBL" id="RCH95656.1"/>
    </source>
</evidence>
<keyword evidence="2" id="KW-1185">Reference proteome</keyword>